<name>A0A5J4VK04_9EUKA</name>
<dbReference type="AlphaFoldDB" id="A0A5J4VK04"/>
<reference evidence="1 2" key="1">
    <citation type="submission" date="2019-03" db="EMBL/GenBank/DDBJ databases">
        <title>Single cell metagenomics reveals metabolic interactions within the superorganism composed of flagellate Streblomastix strix and complex community of Bacteroidetes bacteria on its surface.</title>
        <authorList>
            <person name="Treitli S.C."/>
            <person name="Kolisko M."/>
            <person name="Husnik F."/>
            <person name="Keeling P."/>
            <person name="Hampl V."/>
        </authorList>
    </citation>
    <scope>NUCLEOTIDE SEQUENCE [LARGE SCALE GENOMIC DNA]</scope>
    <source>
        <strain evidence="1">ST1C</strain>
    </source>
</reference>
<proteinExistence type="predicted"/>
<sequence length="289" mass="32521">MLKEFKHIPSFSGQVIRDWESHRSQASSTDNQNNNLSINRIEDKLEDSDIPTQVIFDPTNVANLIVGYVSGDLVRYDIEKGEFNQSQIGKTNQPERIISLTKSLTASHYQILDTIPLLVTTNYGYLHVIDTNNLQTIFSYKAANQQNPSQNPSIQISTLPQVQPSQTSNINPLSLILRNQQRNKSKSPLQSWRDDIKQQFAAQWIFTSSTYLHFDCLIAASTNFGKVFMFDLRMADKGQVGIVGEQGQFSQHQQIFSENITKIVAHPIHPVLATAGADGDIKVFSNNQL</sequence>
<dbReference type="InterPro" id="IPR015943">
    <property type="entry name" value="WD40/YVTN_repeat-like_dom_sf"/>
</dbReference>
<accession>A0A5J4VK04</accession>
<dbReference type="EMBL" id="SNRW01006651">
    <property type="protein sequence ID" value="KAA6382669.1"/>
    <property type="molecule type" value="Genomic_DNA"/>
</dbReference>
<gene>
    <name evidence="1" type="ORF">EZS28_021804</name>
</gene>
<dbReference type="InterPro" id="IPR036322">
    <property type="entry name" value="WD40_repeat_dom_sf"/>
</dbReference>
<organism evidence="1 2">
    <name type="scientific">Streblomastix strix</name>
    <dbReference type="NCBI Taxonomy" id="222440"/>
    <lineage>
        <taxon>Eukaryota</taxon>
        <taxon>Metamonada</taxon>
        <taxon>Preaxostyla</taxon>
        <taxon>Oxymonadida</taxon>
        <taxon>Streblomastigidae</taxon>
        <taxon>Streblomastix</taxon>
    </lineage>
</organism>
<dbReference type="Proteomes" id="UP000324800">
    <property type="component" value="Unassembled WGS sequence"/>
</dbReference>
<dbReference type="SUPFAM" id="SSF50978">
    <property type="entry name" value="WD40 repeat-like"/>
    <property type="match status" value="1"/>
</dbReference>
<evidence type="ECO:0000313" key="2">
    <source>
        <dbReference type="Proteomes" id="UP000324800"/>
    </source>
</evidence>
<dbReference type="Gene3D" id="2.130.10.10">
    <property type="entry name" value="YVTN repeat-like/Quinoprotein amine dehydrogenase"/>
    <property type="match status" value="1"/>
</dbReference>
<evidence type="ECO:0000313" key="1">
    <source>
        <dbReference type="EMBL" id="KAA6382669.1"/>
    </source>
</evidence>
<comment type="caution">
    <text evidence="1">The sequence shown here is derived from an EMBL/GenBank/DDBJ whole genome shotgun (WGS) entry which is preliminary data.</text>
</comment>
<protein>
    <submittedName>
        <fullName evidence="1">Uncharacterized protein</fullName>
    </submittedName>
</protein>